<protein>
    <submittedName>
        <fullName evidence="1">Uncharacterized protein</fullName>
    </submittedName>
</protein>
<sequence>MIENSKLPDSFADLSIPCATIPRIDDVKRSISLIRPVDLFDVYHIFDLANAAHGTIAVHRLINQLIHSDMLVYITPIEWDESQTALLVASNNSVDKKLIGVWVGDIALMFERAALTEPDSIRTIWSEERRDYVRSVDSGTLDNRLEEWGFASSMEIAISMRRLKERTRGPKLDFALRLLHGEIESYENGLERG</sequence>
<name>A0ABW4EPK2_9PSEU</name>
<accession>A0ABW4EPK2</accession>
<gene>
    <name evidence="1" type="ORF">ACFSJD_02620</name>
</gene>
<dbReference type="EMBL" id="JBHUCO010000002">
    <property type="protein sequence ID" value="MFD1516362.1"/>
    <property type="molecule type" value="Genomic_DNA"/>
</dbReference>
<comment type="caution">
    <text evidence="1">The sequence shown here is derived from an EMBL/GenBank/DDBJ whole genome shotgun (WGS) entry which is preliminary data.</text>
</comment>
<evidence type="ECO:0000313" key="1">
    <source>
        <dbReference type="EMBL" id="MFD1516362.1"/>
    </source>
</evidence>
<organism evidence="1 2">
    <name type="scientific">Pseudonocardia yunnanensis</name>
    <dbReference type="NCBI Taxonomy" id="58107"/>
    <lineage>
        <taxon>Bacteria</taxon>
        <taxon>Bacillati</taxon>
        <taxon>Actinomycetota</taxon>
        <taxon>Actinomycetes</taxon>
        <taxon>Pseudonocardiales</taxon>
        <taxon>Pseudonocardiaceae</taxon>
        <taxon>Pseudonocardia</taxon>
    </lineage>
</organism>
<proteinExistence type="predicted"/>
<keyword evidence="2" id="KW-1185">Reference proteome</keyword>
<dbReference type="Proteomes" id="UP001597114">
    <property type="component" value="Unassembled WGS sequence"/>
</dbReference>
<evidence type="ECO:0000313" key="2">
    <source>
        <dbReference type="Proteomes" id="UP001597114"/>
    </source>
</evidence>
<reference evidence="2" key="1">
    <citation type="journal article" date="2019" name="Int. J. Syst. Evol. Microbiol.">
        <title>The Global Catalogue of Microorganisms (GCM) 10K type strain sequencing project: providing services to taxonomists for standard genome sequencing and annotation.</title>
        <authorList>
            <consortium name="The Broad Institute Genomics Platform"/>
            <consortium name="The Broad Institute Genome Sequencing Center for Infectious Disease"/>
            <person name="Wu L."/>
            <person name="Ma J."/>
        </authorList>
    </citation>
    <scope>NUCLEOTIDE SEQUENCE [LARGE SCALE GENOMIC DNA]</scope>
    <source>
        <strain evidence="2">CCM 7043</strain>
    </source>
</reference>
<dbReference type="RefSeq" id="WP_344723189.1">
    <property type="nucleotide sequence ID" value="NZ_BAAAUS010000017.1"/>
</dbReference>